<dbReference type="Proteomes" id="UP000265515">
    <property type="component" value="Unassembled WGS sequence"/>
</dbReference>
<reference evidence="1 2" key="1">
    <citation type="journal article" date="2018" name="Cell">
        <title>The Chara Genome: Secondary Complexity and Implications for Plant Terrestrialization.</title>
        <authorList>
            <person name="Nishiyama T."/>
            <person name="Sakayama H."/>
            <person name="Vries J.D."/>
            <person name="Buschmann H."/>
            <person name="Saint-Marcoux D."/>
            <person name="Ullrich K.K."/>
            <person name="Haas F.B."/>
            <person name="Vanderstraeten L."/>
            <person name="Becker D."/>
            <person name="Lang D."/>
            <person name="Vosolsobe S."/>
            <person name="Rombauts S."/>
            <person name="Wilhelmsson P.K.I."/>
            <person name="Janitza P."/>
            <person name="Kern R."/>
            <person name="Heyl A."/>
            <person name="Rumpler F."/>
            <person name="Villalobos L.I.A.C."/>
            <person name="Clay J.M."/>
            <person name="Skokan R."/>
            <person name="Toyoda A."/>
            <person name="Suzuki Y."/>
            <person name="Kagoshima H."/>
            <person name="Schijlen E."/>
            <person name="Tajeshwar N."/>
            <person name="Catarino B."/>
            <person name="Hetherington A.J."/>
            <person name="Saltykova A."/>
            <person name="Bonnot C."/>
            <person name="Breuninger H."/>
            <person name="Symeonidi A."/>
            <person name="Radhakrishnan G.V."/>
            <person name="Van Nieuwerburgh F."/>
            <person name="Deforce D."/>
            <person name="Chang C."/>
            <person name="Karol K.G."/>
            <person name="Hedrich R."/>
            <person name="Ulvskov P."/>
            <person name="Glockner G."/>
            <person name="Delwiche C.F."/>
            <person name="Petrasek J."/>
            <person name="Van de Peer Y."/>
            <person name="Friml J."/>
            <person name="Beilby M."/>
            <person name="Dolan L."/>
            <person name="Kohara Y."/>
            <person name="Sugano S."/>
            <person name="Fujiyama A."/>
            <person name="Delaux P.-M."/>
            <person name="Quint M."/>
            <person name="TheiBen G."/>
            <person name="Hagemann M."/>
            <person name="Harholt J."/>
            <person name="Dunand C."/>
            <person name="Zachgo S."/>
            <person name="Langdale J."/>
            <person name="Maumus F."/>
            <person name="Straeten D.V.D."/>
            <person name="Gould S.B."/>
            <person name="Rensing S.A."/>
        </authorList>
    </citation>
    <scope>NUCLEOTIDE SEQUENCE [LARGE SCALE GENOMIC DNA]</scope>
    <source>
        <strain evidence="1 2">S276</strain>
    </source>
</reference>
<dbReference type="AlphaFoldDB" id="A0A388L9Q4"/>
<gene>
    <name evidence="1" type="ORF">CBR_g28759</name>
</gene>
<evidence type="ECO:0000313" key="2">
    <source>
        <dbReference type="Proteomes" id="UP000265515"/>
    </source>
</evidence>
<proteinExistence type="predicted"/>
<dbReference type="Gramene" id="GBG79045">
    <property type="protein sequence ID" value="GBG79045"/>
    <property type="gene ID" value="CBR_g28759"/>
</dbReference>
<keyword evidence="2" id="KW-1185">Reference proteome</keyword>
<accession>A0A388L9Q4</accession>
<organism evidence="1 2">
    <name type="scientific">Chara braunii</name>
    <name type="common">Braun's stonewort</name>
    <dbReference type="NCBI Taxonomy" id="69332"/>
    <lineage>
        <taxon>Eukaryota</taxon>
        <taxon>Viridiplantae</taxon>
        <taxon>Streptophyta</taxon>
        <taxon>Charophyceae</taxon>
        <taxon>Charales</taxon>
        <taxon>Characeae</taxon>
        <taxon>Chara</taxon>
    </lineage>
</organism>
<protein>
    <recommendedName>
        <fullName evidence="3">Aminotransferase class V domain-containing protein</fullName>
    </recommendedName>
</protein>
<dbReference type="InterPro" id="IPR015421">
    <property type="entry name" value="PyrdxlP-dep_Trfase_major"/>
</dbReference>
<dbReference type="OrthoDB" id="2018302at2759"/>
<dbReference type="PANTHER" id="PTHR14237:SF50">
    <property type="entry name" value="OS11G0487100 PROTEIN"/>
    <property type="match status" value="1"/>
</dbReference>
<dbReference type="PANTHER" id="PTHR14237">
    <property type="entry name" value="MOLYBDOPTERIN COFACTOR SULFURASE MOSC"/>
    <property type="match status" value="1"/>
</dbReference>
<dbReference type="EMBL" id="BFEA01000310">
    <property type="protein sequence ID" value="GBG79045.1"/>
    <property type="molecule type" value="Genomic_DNA"/>
</dbReference>
<dbReference type="STRING" id="69332.A0A388L9Q4"/>
<name>A0A388L9Q4_CHABU</name>
<dbReference type="OMA" id="IMANAYP"/>
<evidence type="ECO:0008006" key="3">
    <source>
        <dbReference type="Google" id="ProtNLM"/>
    </source>
</evidence>
<sequence>MDRSGASLAYYERPLSSSESQARSAVLQGCGLKESDYSLIFLPNARSGLDIMANAYPFARYPMFLNCLTGAEGKGLTDAAERVKGRVLAAQQTWLNLNIAGSQLSLTIRRKSSRAGAYGGPKGLFAYPLIPTVSKGSQACSRYSLHWISEAQRNGWHVLLDASAISLGMDKLDLSLHRPDYVICNFTQLAGYSSSISCLVFRKSLRSL</sequence>
<evidence type="ECO:0000313" key="1">
    <source>
        <dbReference type="EMBL" id="GBG79045.1"/>
    </source>
</evidence>
<comment type="caution">
    <text evidence="1">The sequence shown here is derived from an EMBL/GenBank/DDBJ whole genome shotgun (WGS) entry which is preliminary data.</text>
</comment>
<dbReference type="Gene3D" id="3.40.640.10">
    <property type="entry name" value="Type I PLP-dependent aspartate aminotransferase-like (Major domain)"/>
    <property type="match status" value="1"/>
</dbReference>